<proteinExistence type="predicted"/>
<comment type="caution">
    <text evidence="2">The sequence shown here is derived from an EMBL/GenBank/DDBJ whole genome shotgun (WGS) entry which is preliminary data.</text>
</comment>
<name>A0A7J7MJQ5_9MAGN</name>
<gene>
    <name evidence="2" type="ORF">GIB67_035844</name>
</gene>
<accession>A0A7J7MJQ5</accession>
<feature type="compositionally biased region" description="Acidic residues" evidence="1">
    <location>
        <begin position="48"/>
        <end position="60"/>
    </location>
</feature>
<evidence type="ECO:0000256" key="1">
    <source>
        <dbReference type="SAM" id="MobiDB-lite"/>
    </source>
</evidence>
<dbReference type="EMBL" id="JACGCM010001441">
    <property type="protein sequence ID" value="KAF6155097.1"/>
    <property type="molecule type" value="Genomic_DNA"/>
</dbReference>
<evidence type="ECO:0000313" key="2">
    <source>
        <dbReference type="EMBL" id="KAF6155097.1"/>
    </source>
</evidence>
<keyword evidence="3" id="KW-1185">Reference proteome</keyword>
<dbReference type="AlphaFoldDB" id="A0A7J7MJQ5"/>
<protein>
    <submittedName>
        <fullName evidence="2">Uncharacterized protein</fullName>
    </submittedName>
</protein>
<sequence>MLYVKWKKGEEKDNDDKKNVEERVKSEEEEVQEMEESKNGDKKADGDEKVDDVVEEEDLEQPTTMVVAAKDHIVFFNQEEVVGEAYQASADQTTVVSIEE</sequence>
<evidence type="ECO:0000313" key="3">
    <source>
        <dbReference type="Proteomes" id="UP000541444"/>
    </source>
</evidence>
<reference evidence="2 3" key="1">
    <citation type="journal article" date="2020" name="IScience">
        <title>Genome Sequencing of the Endangered Kingdonia uniflora (Circaeasteraceae, Ranunculales) Reveals Potential Mechanisms of Evolutionary Specialization.</title>
        <authorList>
            <person name="Sun Y."/>
            <person name="Deng T."/>
            <person name="Zhang A."/>
            <person name="Moore M.J."/>
            <person name="Landis J.B."/>
            <person name="Lin N."/>
            <person name="Zhang H."/>
            <person name="Zhang X."/>
            <person name="Huang J."/>
            <person name="Zhang X."/>
            <person name="Sun H."/>
            <person name="Wang H."/>
        </authorList>
    </citation>
    <scope>NUCLEOTIDE SEQUENCE [LARGE SCALE GENOMIC DNA]</scope>
    <source>
        <strain evidence="2">TB1705</strain>
        <tissue evidence="2">Leaf</tissue>
    </source>
</reference>
<organism evidence="2 3">
    <name type="scientific">Kingdonia uniflora</name>
    <dbReference type="NCBI Taxonomy" id="39325"/>
    <lineage>
        <taxon>Eukaryota</taxon>
        <taxon>Viridiplantae</taxon>
        <taxon>Streptophyta</taxon>
        <taxon>Embryophyta</taxon>
        <taxon>Tracheophyta</taxon>
        <taxon>Spermatophyta</taxon>
        <taxon>Magnoliopsida</taxon>
        <taxon>Ranunculales</taxon>
        <taxon>Circaeasteraceae</taxon>
        <taxon>Kingdonia</taxon>
    </lineage>
</organism>
<feature type="region of interest" description="Disordered" evidence="1">
    <location>
        <begin position="1"/>
        <end position="61"/>
    </location>
</feature>
<feature type="compositionally biased region" description="Basic and acidic residues" evidence="1">
    <location>
        <begin position="35"/>
        <end position="47"/>
    </location>
</feature>
<feature type="compositionally biased region" description="Basic and acidic residues" evidence="1">
    <location>
        <begin position="7"/>
        <end position="26"/>
    </location>
</feature>
<dbReference type="Proteomes" id="UP000541444">
    <property type="component" value="Unassembled WGS sequence"/>
</dbReference>